<feature type="transmembrane region" description="Helical" evidence="2">
    <location>
        <begin position="94"/>
        <end position="114"/>
    </location>
</feature>
<dbReference type="EMBL" id="JBHLUB010000022">
    <property type="protein sequence ID" value="MFC0581670.1"/>
    <property type="molecule type" value="Genomic_DNA"/>
</dbReference>
<protein>
    <submittedName>
        <fullName evidence="3">Uncharacterized protein</fullName>
    </submittedName>
</protein>
<proteinExistence type="predicted"/>
<keyword evidence="4" id="KW-1185">Reference proteome</keyword>
<evidence type="ECO:0000256" key="1">
    <source>
        <dbReference type="SAM" id="MobiDB-lite"/>
    </source>
</evidence>
<evidence type="ECO:0000313" key="4">
    <source>
        <dbReference type="Proteomes" id="UP001589862"/>
    </source>
</evidence>
<evidence type="ECO:0000313" key="3">
    <source>
        <dbReference type="EMBL" id="MFC0581670.1"/>
    </source>
</evidence>
<sequence length="218" mass="23836">MSTPHQPTPSWQPQTGPAGYQRMSPPHAAQPDRPQHGFSPGAQWLATGLFAILQWLIAIMTSTLVVVVGMSLIPGSSPSADGYISGLVTSITQYPLPLLVHLGLTAVIYWFFVFGPPRWNTFGLQLGMGIVAALIADLVDFVAFTVPTVFRFTQDFTAALTALTPQFFAVPIYSIFSASLAALIVGFIFRPRWRSRQATALPPYRQLPNTGYNSTPRR</sequence>
<name>A0ABV6P957_9MICC</name>
<feature type="region of interest" description="Disordered" evidence="1">
    <location>
        <begin position="1"/>
        <end position="35"/>
    </location>
</feature>
<keyword evidence="2" id="KW-1133">Transmembrane helix</keyword>
<gene>
    <name evidence="3" type="ORF">ACFFFR_04635</name>
</gene>
<organism evidence="3 4">
    <name type="scientific">Micrococcoides hystricis</name>
    <dbReference type="NCBI Taxonomy" id="1572761"/>
    <lineage>
        <taxon>Bacteria</taxon>
        <taxon>Bacillati</taxon>
        <taxon>Actinomycetota</taxon>
        <taxon>Actinomycetes</taxon>
        <taxon>Micrococcales</taxon>
        <taxon>Micrococcaceae</taxon>
        <taxon>Micrococcoides</taxon>
    </lineage>
</organism>
<keyword evidence="2" id="KW-0472">Membrane</keyword>
<dbReference type="Proteomes" id="UP001589862">
    <property type="component" value="Unassembled WGS sequence"/>
</dbReference>
<dbReference type="RefSeq" id="WP_377458358.1">
    <property type="nucleotide sequence ID" value="NZ_JBHLUB010000022.1"/>
</dbReference>
<reference evidence="3 4" key="1">
    <citation type="submission" date="2024-09" db="EMBL/GenBank/DDBJ databases">
        <authorList>
            <person name="Sun Q."/>
            <person name="Mori K."/>
        </authorList>
    </citation>
    <scope>NUCLEOTIDE SEQUENCE [LARGE SCALE GENOMIC DNA]</scope>
    <source>
        <strain evidence="3 4">NCAIM B.02604</strain>
    </source>
</reference>
<feature type="transmembrane region" description="Helical" evidence="2">
    <location>
        <begin position="49"/>
        <end position="74"/>
    </location>
</feature>
<feature type="transmembrane region" description="Helical" evidence="2">
    <location>
        <begin position="170"/>
        <end position="189"/>
    </location>
</feature>
<evidence type="ECO:0000256" key="2">
    <source>
        <dbReference type="SAM" id="Phobius"/>
    </source>
</evidence>
<accession>A0ABV6P957</accession>
<keyword evidence="2" id="KW-0812">Transmembrane</keyword>
<comment type="caution">
    <text evidence="3">The sequence shown here is derived from an EMBL/GenBank/DDBJ whole genome shotgun (WGS) entry which is preliminary data.</text>
</comment>
<feature type="transmembrane region" description="Helical" evidence="2">
    <location>
        <begin position="126"/>
        <end position="150"/>
    </location>
</feature>
<feature type="compositionally biased region" description="Polar residues" evidence="1">
    <location>
        <begin position="1"/>
        <end position="15"/>
    </location>
</feature>